<organism evidence="9 10">
    <name type="scientific">Actinomadura hallensis</name>
    <dbReference type="NCBI Taxonomy" id="337895"/>
    <lineage>
        <taxon>Bacteria</taxon>
        <taxon>Bacillati</taxon>
        <taxon>Actinomycetota</taxon>
        <taxon>Actinomycetes</taxon>
        <taxon>Streptosporangiales</taxon>
        <taxon>Thermomonosporaceae</taxon>
        <taxon>Actinomadura</taxon>
    </lineage>
</organism>
<evidence type="ECO:0000313" key="9">
    <source>
        <dbReference type="EMBL" id="TQM67730.1"/>
    </source>
</evidence>
<sequence length="112" mass="11412">MRTWALLGGAICSEVTGSLSLKAALDRPVLYSVVVVGYVASFVLLAEVLRAGMPLGVAYGIWGALGVALTAVLGAAIFGEALNALIFAGLALIIGGVLLVEFGSHRARRADA</sequence>
<dbReference type="AlphaFoldDB" id="A0A543IB08"/>
<evidence type="ECO:0000313" key="10">
    <source>
        <dbReference type="Proteomes" id="UP000316706"/>
    </source>
</evidence>
<evidence type="ECO:0000256" key="3">
    <source>
        <dbReference type="ARBA" id="ARBA00022475"/>
    </source>
</evidence>
<feature type="transmembrane region" description="Helical" evidence="8">
    <location>
        <begin position="56"/>
        <end position="78"/>
    </location>
</feature>
<dbReference type="InterPro" id="IPR045324">
    <property type="entry name" value="Small_multidrug_res"/>
</dbReference>
<dbReference type="PANTHER" id="PTHR30561:SF1">
    <property type="entry name" value="MULTIDRUG TRANSPORTER EMRE"/>
    <property type="match status" value="1"/>
</dbReference>
<accession>A0A543IB08</accession>
<protein>
    <submittedName>
        <fullName evidence="9">Small multidrug resistance pump</fullName>
    </submittedName>
</protein>
<comment type="similarity">
    <text evidence="7">Belongs to the drug/metabolite transporter (DMT) superfamily. Small multidrug resistance (SMR) (TC 2.A.7.1) family.</text>
</comment>
<keyword evidence="3" id="KW-1003">Cell membrane</keyword>
<dbReference type="EMBL" id="VFPO01000001">
    <property type="protein sequence ID" value="TQM67730.1"/>
    <property type="molecule type" value="Genomic_DNA"/>
</dbReference>
<evidence type="ECO:0000256" key="5">
    <source>
        <dbReference type="ARBA" id="ARBA00022989"/>
    </source>
</evidence>
<keyword evidence="2" id="KW-0813">Transport</keyword>
<gene>
    <name evidence="9" type="ORF">FHX41_1350</name>
</gene>
<dbReference type="GO" id="GO:0022857">
    <property type="term" value="F:transmembrane transporter activity"/>
    <property type="evidence" value="ECO:0007669"/>
    <property type="project" value="InterPro"/>
</dbReference>
<dbReference type="GO" id="GO:0005886">
    <property type="term" value="C:plasma membrane"/>
    <property type="evidence" value="ECO:0007669"/>
    <property type="project" value="UniProtKB-SubCell"/>
</dbReference>
<reference evidence="9 10" key="1">
    <citation type="submission" date="2019-06" db="EMBL/GenBank/DDBJ databases">
        <title>Sequencing the genomes of 1000 actinobacteria strains.</title>
        <authorList>
            <person name="Klenk H.-P."/>
        </authorList>
    </citation>
    <scope>NUCLEOTIDE SEQUENCE [LARGE SCALE GENOMIC DNA]</scope>
    <source>
        <strain evidence="9 10">DSM 45043</strain>
    </source>
</reference>
<evidence type="ECO:0000256" key="2">
    <source>
        <dbReference type="ARBA" id="ARBA00022448"/>
    </source>
</evidence>
<keyword evidence="5 8" id="KW-1133">Transmembrane helix</keyword>
<keyword evidence="6 8" id="KW-0472">Membrane</keyword>
<evidence type="ECO:0000256" key="1">
    <source>
        <dbReference type="ARBA" id="ARBA00004651"/>
    </source>
</evidence>
<comment type="subcellular location">
    <subcellularLocation>
        <location evidence="1 7">Cell membrane</location>
        <topology evidence="1 7">Multi-pass membrane protein</topology>
    </subcellularLocation>
</comment>
<dbReference type="Pfam" id="PF00893">
    <property type="entry name" value="Multi_Drug_Res"/>
    <property type="match status" value="1"/>
</dbReference>
<keyword evidence="10" id="KW-1185">Reference proteome</keyword>
<evidence type="ECO:0000256" key="7">
    <source>
        <dbReference type="RuleBase" id="RU003942"/>
    </source>
</evidence>
<dbReference type="Proteomes" id="UP000316706">
    <property type="component" value="Unassembled WGS sequence"/>
</dbReference>
<evidence type="ECO:0000256" key="6">
    <source>
        <dbReference type="ARBA" id="ARBA00023136"/>
    </source>
</evidence>
<dbReference type="PANTHER" id="PTHR30561">
    <property type="entry name" value="SMR FAMILY PROTON-DEPENDENT DRUG EFFLUX TRANSPORTER SUGE"/>
    <property type="match status" value="1"/>
</dbReference>
<keyword evidence="4 7" id="KW-0812">Transmembrane</keyword>
<dbReference type="InterPro" id="IPR000390">
    <property type="entry name" value="Small_drug/metabolite_transptr"/>
</dbReference>
<evidence type="ECO:0000256" key="4">
    <source>
        <dbReference type="ARBA" id="ARBA00022692"/>
    </source>
</evidence>
<feature type="transmembrane region" description="Helical" evidence="8">
    <location>
        <begin position="84"/>
        <end position="102"/>
    </location>
</feature>
<name>A0A543IB08_9ACTN</name>
<dbReference type="InterPro" id="IPR037185">
    <property type="entry name" value="EmrE-like"/>
</dbReference>
<evidence type="ECO:0000256" key="8">
    <source>
        <dbReference type="SAM" id="Phobius"/>
    </source>
</evidence>
<comment type="caution">
    <text evidence="9">The sequence shown here is derived from an EMBL/GenBank/DDBJ whole genome shotgun (WGS) entry which is preliminary data.</text>
</comment>
<dbReference type="SUPFAM" id="SSF103481">
    <property type="entry name" value="Multidrug resistance efflux transporter EmrE"/>
    <property type="match status" value="1"/>
</dbReference>
<dbReference type="Gene3D" id="1.10.3730.20">
    <property type="match status" value="1"/>
</dbReference>
<proteinExistence type="inferred from homology"/>
<feature type="transmembrane region" description="Helical" evidence="8">
    <location>
        <begin position="30"/>
        <end position="49"/>
    </location>
</feature>